<dbReference type="PROSITE" id="PS51318">
    <property type="entry name" value="TAT"/>
    <property type="match status" value="1"/>
</dbReference>
<dbReference type="PANTHER" id="PTHR42951">
    <property type="entry name" value="METALLO-BETA-LACTAMASE DOMAIN-CONTAINING"/>
    <property type="match status" value="1"/>
</dbReference>
<name>A0A6M4INS9_9BACT</name>
<comment type="similarity">
    <text evidence="1">Belongs to the metallo-beta-lactamase superfamily. Class-B beta-lactamase family.</text>
</comment>
<dbReference type="EMBL" id="CP053085">
    <property type="protein sequence ID" value="QJR36624.1"/>
    <property type="molecule type" value="Genomic_DNA"/>
</dbReference>
<dbReference type="PROSITE" id="PS51257">
    <property type="entry name" value="PROKAR_LIPOPROTEIN"/>
    <property type="match status" value="1"/>
</dbReference>
<dbReference type="AlphaFoldDB" id="A0A6M4INS9"/>
<evidence type="ECO:0000313" key="4">
    <source>
        <dbReference type="Proteomes" id="UP000500938"/>
    </source>
</evidence>
<dbReference type="PANTHER" id="PTHR42951:SF4">
    <property type="entry name" value="ACYL-COENZYME A THIOESTERASE MBLAC2"/>
    <property type="match status" value="1"/>
</dbReference>
<gene>
    <name evidence="3" type="ORF">HKW67_14450</name>
</gene>
<proteinExistence type="inferred from homology"/>
<evidence type="ECO:0000259" key="2">
    <source>
        <dbReference type="SMART" id="SM00849"/>
    </source>
</evidence>
<evidence type="ECO:0000313" key="3">
    <source>
        <dbReference type="EMBL" id="QJR36624.1"/>
    </source>
</evidence>
<dbReference type="SMART" id="SM00849">
    <property type="entry name" value="Lactamase_B"/>
    <property type="match status" value="1"/>
</dbReference>
<dbReference type="Gene3D" id="3.60.15.10">
    <property type="entry name" value="Ribonuclease Z/Hydroxyacylglutathione hydrolase-like"/>
    <property type="match status" value="1"/>
</dbReference>
<feature type="domain" description="Metallo-beta-lactamase" evidence="2">
    <location>
        <begin position="71"/>
        <end position="252"/>
    </location>
</feature>
<evidence type="ECO:0000256" key="1">
    <source>
        <dbReference type="ARBA" id="ARBA00005250"/>
    </source>
</evidence>
<sequence length="320" mass="33769">MTSRRDFLRVSGGCVAHVLLSSACASSGTRHRWTAPQQPVVVTTPFAHLDAIGPDTWAVISTPLGGDRTTFGNGGIIAGRAGVIAVEGFYRPAGATWLAERARELTGRWPTHVVLTHYHLDHAGGVQGYARDGSAAPQLRSTAVTRTQALGGGPVAPVKDASLERAFADVVVVDATRTSRIDLGNRVVELIPLRGHTASDLAIVDENAGITFAGDLLWNGMFPNFVDATPPQLIASMTQLAARSRHAFVPGHGGMADRASVARYLDLLGDLGAHAGRERAAGRTAVEAAASYRLPASLGEWMASKTGLERAMTAWWRAPG</sequence>
<protein>
    <submittedName>
        <fullName evidence="3">MBL fold metallo-hydrolase</fullName>
    </submittedName>
</protein>
<keyword evidence="3" id="KW-0378">Hydrolase</keyword>
<dbReference type="GO" id="GO:0017001">
    <property type="term" value="P:antibiotic catabolic process"/>
    <property type="evidence" value="ECO:0007669"/>
    <property type="project" value="UniProtKB-ARBA"/>
</dbReference>
<dbReference type="InterPro" id="IPR050855">
    <property type="entry name" value="NDM-1-like"/>
</dbReference>
<dbReference type="SUPFAM" id="SSF56281">
    <property type="entry name" value="Metallo-hydrolase/oxidoreductase"/>
    <property type="match status" value="1"/>
</dbReference>
<dbReference type="Proteomes" id="UP000500938">
    <property type="component" value="Chromosome"/>
</dbReference>
<organism evidence="3 4">
    <name type="scientific">Gemmatimonas groenlandica</name>
    <dbReference type="NCBI Taxonomy" id="2732249"/>
    <lineage>
        <taxon>Bacteria</taxon>
        <taxon>Pseudomonadati</taxon>
        <taxon>Gemmatimonadota</taxon>
        <taxon>Gemmatimonadia</taxon>
        <taxon>Gemmatimonadales</taxon>
        <taxon>Gemmatimonadaceae</taxon>
        <taxon>Gemmatimonas</taxon>
    </lineage>
</organism>
<dbReference type="InterPro" id="IPR001279">
    <property type="entry name" value="Metallo-B-lactamas"/>
</dbReference>
<dbReference type="Pfam" id="PF00753">
    <property type="entry name" value="Lactamase_B"/>
    <property type="match status" value="1"/>
</dbReference>
<reference evidence="3 4" key="1">
    <citation type="submission" date="2020-05" db="EMBL/GenBank/DDBJ databases">
        <title>Complete genome sequence of Gemmatimonas greenlandica TET16.</title>
        <authorList>
            <person name="Zeng Y."/>
        </authorList>
    </citation>
    <scope>NUCLEOTIDE SEQUENCE [LARGE SCALE GENOMIC DNA]</scope>
    <source>
        <strain evidence="3 4">TET16</strain>
    </source>
</reference>
<dbReference type="GO" id="GO:0016787">
    <property type="term" value="F:hydrolase activity"/>
    <property type="evidence" value="ECO:0007669"/>
    <property type="project" value="UniProtKB-KW"/>
</dbReference>
<keyword evidence="4" id="KW-1185">Reference proteome</keyword>
<accession>A0A6M4INS9</accession>
<dbReference type="InterPro" id="IPR036866">
    <property type="entry name" value="RibonucZ/Hydroxyglut_hydro"/>
</dbReference>
<dbReference type="InterPro" id="IPR006311">
    <property type="entry name" value="TAT_signal"/>
</dbReference>
<dbReference type="KEGG" id="ggr:HKW67_14450"/>
<dbReference type="RefSeq" id="WP_171226056.1">
    <property type="nucleotide sequence ID" value="NZ_CP053085.1"/>
</dbReference>